<keyword evidence="1" id="KW-1133">Transmembrane helix</keyword>
<keyword evidence="3" id="KW-1185">Reference proteome</keyword>
<dbReference type="PROSITE" id="PS51257">
    <property type="entry name" value="PROKAR_LIPOPROTEIN"/>
    <property type="match status" value="1"/>
</dbReference>
<feature type="transmembrane region" description="Helical" evidence="1">
    <location>
        <begin position="986"/>
        <end position="1005"/>
    </location>
</feature>
<dbReference type="Gene3D" id="3.30.70.1320">
    <property type="entry name" value="Multidrug efflux transporter AcrB pore domain like"/>
    <property type="match status" value="2"/>
</dbReference>
<dbReference type="Proteomes" id="UP001597568">
    <property type="component" value="Unassembled WGS sequence"/>
</dbReference>
<feature type="transmembrane region" description="Helical" evidence="1">
    <location>
        <begin position="914"/>
        <end position="934"/>
    </location>
</feature>
<dbReference type="EMBL" id="JBHUOR010000044">
    <property type="protein sequence ID" value="MFD2868717.1"/>
    <property type="molecule type" value="Genomic_DNA"/>
</dbReference>
<dbReference type="InterPro" id="IPR001036">
    <property type="entry name" value="Acrflvin-R"/>
</dbReference>
<feature type="transmembrane region" description="Helical" evidence="1">
    <location>
        <begin position="888"/>
        <end position="907"/>
    </location>
</feature>
<dbReference type="SUPFAM" id="SSF82693">
    <property type="entry name" value="Multidrug efflux transporter AcrB pore domain, PN1, PN2, PC1 and PC2 subdomains"/>
    <property type="match status" value="2"/>
</dbReference>
<proteinExistence type="predicted"/>
<dbReference type="Gene3D" id="3.30.2090.10">
    <property type="entry name" value="Multidrug efflux transporter AcrB TolC docking domain, DN and DC subdomains"/>
    <property type="match status" value="3"/>
</dbReference>
<keyword evidence="1" id="KW-0472">Membrane</keyword>
<feature type="transmembrane region" description="Helical" evidence="1">
    <location>
        <begin position="395"/>
        <end position="413"/>
    </location>
</feature>
<dbReference type="PRINTS" id="PR00702">
    <property type="entry name" value="ACRIFLAVINRP"/>
</dbReference>
<protein>
    <submittedName>
        <fullName evidence="2">Efflux RND transporter permease subunit</fullName>
    </submittedName>
</protein>
<feature type="transmembrane region" description="Helical" evidence="1">
    <location>
        <begin position="474"/>
        <end position="496"/>
    </location>
</feature>
<dbReference type="SUPFAM" id="SSF82866">
    <property type="entry name" value="Multidrug efflux transporter AcrB transmembrane domain"/>
    <property type="match status" value="2"/>
</dbReference>
<sequence length="1058" mass="113694">MNGFVKFVLKNKLAVWLMTIILACAGVYSGLNMKSESIPDISVPIISVATVYPGATPEQVEEDISTPYEKAVANLEGVKTVQSTSYSNMSNIQVEFDYSTDMKEARQNIKEALEKVELPETAESPTIDRLSLNAFPVVALSVSSTDQDITELTKTAEDYLQPKMEQLDGVSSVSLSGQQVKKVELEFDDKKLAANGLTEDSVKQFIQAMDTTAPLGMFEFKDSEQSVVVDGKMTTLKKLKNLEIPVQQSAASTQAGAAQAASQGQAQQAAGAEVQAAAAAAAQAEAAKPSTVKLKDIAKMELVGEVESVSRTNGKDAIAVQVVKAQDANTVDVVQEVKDAAKAFEKENPDVKIDVTLDQGDPIEKSVNTMLEKALFGALAAVVIIMLFLRNIRSTIISIISIPLSLLIAVIFLKEMDITLNMMTLGAMTVAIGRVIDDSIVVVENIYRRLYSKDEKLSGRALIRSATLEMFRPILASTIVTVAVFLPIGLVGGMVGELFLPFALTMGFALFASLLVAITVVPVLAHSLFKKELYKEPAERAHKKEEHGKMARGYKRALKWILDHKWVTSIGAIALLVGSLFLAPLVGFSFLPDDEQKMAYVTYTPEPGQTRDQVIKDIDKAEKIIKDAPDVETIQTSIGGSNPMMGGGGNGGLVYIIYDPDTENFADKKTALVKKIQAIDVPGEWKEQNFTGSSNSELSYSVHGNTIEDMRPVIKDMEAVMKKNNDLKDVKSSLSEEYDEKTLVVNQKRANELGLTTGQIAMAINPNVQATTLTTIKEDGKTIDVQLKTAATSPDTFEKVLAEKITTPTGEKVKLSEVVDVKKDKTQTEITRSGGKYYATVTATVTDKDITGVGSVVQKEIDKIDVPNGVTIDAGGVTEDIASTFSQLGLAIAAAIAIVYFVLVVTFGEGLAPFSILFSLPFTVIGALVALWIAGETISVSSLIGVLMLVGIVVTNAIVLVDRIIHMEHDGLSLREAILEAGATRLRPILMTAIATIAALVPLAIGGEGAGLISKGMGITVIGGLISSTVLTLIVVPLVYELLSKLLKKDRAHENKDI</sequence>
<gene>
    <name evidence="2" type="ORF">ACFSY7_09395</name>
</gene>
<feature type="transmembrane region" description="Helical" evidence="1">
    <location>
        <begin position="502"/>
        <end position="525"/>
    </location>
</feature>
<dbReference type="PANTHER" id="PTHR32063">
    <property type="match status" value="1"/>
</dbReference>
<feature type="transmembrane region" description="Helical" evidence="1">
    <location>
        <begin position="940"/>
        <end position="965"/>
    </location>
</feature>
<accession>A0ABW5Y0F3</accession>
<feature type="transmembrane region" description="Helical" evidence="1">
    <location>
        <begin position="1017"/>
        <end position="1043"/>
    </location>
</feature>
<reference evidence="3" key="1">
    <citation type="journal article" date="2019" name="Int. J. Syst. Evol. Microbiol.">
        <title>The Global Catalogue of Microorganisms (GCM) 10K type strain sequencing project: providing services to taxonomists for standard genome sequencing and annotation.</title>
        <authorList>
            <consortium name="The Broad Institute Genomics Platform"/>
            <consortium name="The Broad Institute Genome Sequencing Center for Infectious Disease"/>
            <person name="Wu L."/>
            <person name="Ma J."/>
        </authorList>
    </citation>
    <scope>NUCLEOTIDE SEQUENCE [LARGE SCALE GENOMIC DNA]</scope>
    <source>
        <strain evidence="3">KCTC 33522</strain>
    </source>
</reference>
<dbReference type="InterPro" id="IPR027463">
    <property type="entry name" value="AcrB_DN_DC_subdom"/>
</dbReference>
<comment type="caution">
    <text evidence="2">The sequence shown here is derived from an EMBL/GenBank/DDBJ whole genome shotgun (WGS) entry which is preliminary data.</text>
</comment>
<dbReference type="PANTHER" id="PTHR32063:SF0">
    <property type="entry name" value="SWARMING MOTILITY PROTEIN SWRC"/>
    <property type="match status" value="1"/>
</dbReference>
<evidence type="ECO:0000313" key="3">
    <source>
        <dbReference type="Proteomes" id="UP001597568"/>
    </source>
</evidence>
<dbReference type="Gene3D" id="3.30.70.1430">
    <property type="entry name" value="Multidrug efflux transporter AcrB pore domain"/>
    <property type="match status" value="2"/>
</dbReference>
<name>A0ABW5Y0F3_9BACL</name>
<organism evidence="2 3">
    <name type="scientific">Kurthia populi</name>
    <dbReference type="NCBI Taxonomy" id="1562132"/>
    <lineage>
        <taxon>Bacteria</taxon>
        <taxon>Bacillati</taxon>
        <taxon>Bacillota</taxon>
        <taxon>Bacilli</taxon>
        <taxon>Bacillales</taxon>
        <taxon>Caryophanaceae</taxon>
        <taxon>Kurthia</taxon>
    </lineage>
</organism>
<evidence type="ECO:0000313" key="2">
    <source>
        <dbReference type="EMBL" id="MFD2868717.1"/>
    </source>
</evidence>
<dbReference type="RefSeq" id="WP_380147683.1">
    <property type="nucleotide sequence ID" value="NZ_JBHUOR010000044.1"/>
</dbReference>
<dbReference type="Gene3D" id="1.20.1640.10">
    <property type="entry name" value="Multidrug efflux transporter AcrB transmembrane domain"/>
    <property type="match status" value="3"/>
</dbReference>
<dbReference type="Gene3D" id="3.30.70.1440">
    <property type="entry name" value="Multidrug efflux transporter AcrB pore domain"/>
    <property type="match status" value="1"/>
</dbReference>
<keyword evidence="1" id="KW-0812">Transmembrane</keyword>
<feature type="transmembrane region" description="Helical" evidence="1">
    <location>
        <begin position="566"/>
        <end position="591"/>
    </location>
</feature>
<feature type="transmembrane region" description="Helical" evidence="1">
    <location>
        <begin position="13"/>
        <end position="31"/>
    </location>
</feature>
<dbReference type="SUPFAM" id="SSF82714">
    <property type="entry name" value="Multidrug efflux transporter AcrB TolC docking domain, DN and DC subdomains"/>
    <property type="match status" value="2"/>
</dbReference>
<evidence type="ECO:0000256" key="1">
    <source>
        <dbReference type="SAM" id="Phobius"/>
    </source>
</evidence>
<dbReference type="Pfam" id="PF00873">
    <property type="entry name" value="ACR_tran"/>
    <property type="match status" value="1"/>
</dbReference>